<dbReference type="AlphaFoldDB" id="A0AAU8JEV4"/>
<dbReference type="Gene3D" id="1.10.10.10">
    <property type="entry name" value="Winged helix-like DNA-binding domain superfamily/Winged helix DNA-binding domain"/>
    <property type="match status" value="1"/>
</dbReference>
<dbReference type="RefSeq" id="WP_354635265.1">
    <property type="nucleotide sequence ID" value="NZ_CP159837.1"/>
</dbReference>
<feature type="domain" description="FHA" evidence="1">
    <location>
        <begin position="27"/>
        <end position="75"/>
    </location>
</feature>
<dbReference type="EMBL" id="CP159837">
    <property type="protein sequence ID" value="XCM36705.1"/>
    <property type="molecule type" value="Genomic_DNA"/>
</dbReference>
<dbReference type="Pfam" id="PF00498">
    <property type="entry name" value="FHA"/>
    <property type="match status" value="1"/>
</dbReference>
<protein>
    <submittedName>
        <fullName evidence="2">FHA domain-containing protein</fullName>
    </submittedName>
</protein>
<dbReference type="SUPFAM" id="SSF49879">
    <property type="entry name" value="SMAD/FHA domain"/>
    <property type="match status" value="1"/>
</dbReference>
<dbReference type="Gene3D" id="2.60.200.20">
    <property type="match status" value="1"/>
</dbReference>
<sequence>MADLIPYLIIQSPSGEEKKLELRDTHYTIGRLSDNDISLSEDPNSLITRIKHCILYREAGQWLLTDNSTNGTIVQWGENQENIHQKTIALKPESAILIHHWKITFFDPNATNKYKTKIVKSSAELAELSELPKKPLEISRFIYKISQATLYHQIGTERTAIPCRPQVNAMLRYMAQKNLDNQGEPIVCEYQALISAVWGNGPDAEGRTALEVNGLARDIRKLLEEYSNINDAEAALVTIRRMGYLLKIQSEW</sequence>
<proteinExistence type="predicted"/>
<dbReference type="InterPro" id="IPR008984">
    <property type="entry name" value="SMAD_FHA_dom_sf"/>
</dbReference>
<dbReference type="CDD" id="cd00060">
    <property type="entry name" value="FHA"/>
    <property type="match status" value="1"/>
</dbReference>
<dbReference type="InterPro" id="IPR000253">
    <property type="entry name" value="FHA_dom"/>
</dbReference>
<dbReference type="PROSITE" id="PS50006">
    <property type="entry name" value="FHA_DOMAIN"/>
    <property type="match status" value="1"/>
</dbReference>
<dbReference type="InterPro" id="IPR036388">
    <property type="entry name" value="WH-like_DNA-bd_sf"/>
</dbReference>
<evidence type="ECO:0000259" key="1">
    <source>
        <dbReference type="PROSITE" id="PS50006"/>
    </source>
</evidence>
<name>A0AAU8JEV4_9CYAN</name>
<organism evidence="2">
    <name type="scientific">Planktothricoides raciborskii GIHE-MW2</name>
    <dbReference type="NCBI Taxonomy" id="2792601"/>
    <lineage>
        <taxon>Bacteria</taxon>
        <taxon>Bacillati</taxon>
        <taxon>Cyanobacteriota</taxon>
        <taxon>Cyanophyceae</taxon>
        <taxon>Oscillatoriophycideae</taxon>
        <taxon>Oscillatoriales</taxon>
        <taxon>Oscillatoriaceae</taxon>
        <taxon>Planktothricoides</taxon>
    </lineage>
</organism>
<reference evidence="2" key="1">
    <citation type="submission" date="2024-07" db="EMBL/GenBank/DDBJ databases">
        <authorList>
            <person name="Kim Y.J."/>
            <person name="Jeong J.Y."/>
        </authorList>
    </citation>
    <scope>NUCLEOTIDE SEQUENCE</scope>
    <source>
        <strain evidence="2">GIHE-MW2</strain>
    </source>
</reference>
<gene>
    <name evidence="2" type="ORF">ABWT76_005479</name>
</gene>
<evidence type="ECO:0000313" key="2">
    <source>
        <dbReference type="EMBL" id="XCM36705.1"/>
    </source>
</evidence>
<accession>A0AAU8JEV4</accession>